<dbReference type="EMBL" id="BPLR01001598">
    <property type="protein sequence ID" value="GIZ03391.1"/>
    <property type="molecule type" value="Genomic_DNA"/>
</dbReference>
<protein>
    <submittedName>
        <fullName evidence="2">Uncharacterized protein</fullName>
    </submittedName>
</protein>
<name>A0AAV4Y7F9_CAEEX</name>
<evidence type="ECO:0000256" key="1">
    <source>
        <dbReference type="SAM" id="SignalP"/>
    </source>
</evidence>
<keyword evidence="1" id="KW-0732">Signal</keyword>
<keyword evidence="3" id="KW-1185">Reference proteome</keyword>
<evidence type="ECO:0000313" key="2">
    <source>
        <dbReference type="EMBL" id="GIZ03391.1"/>
    </source>
</evidence>
<accession>A0AAV4Y7F9</accession>
<sequence length="169" mass="19145">MINPRVATGDVTLPCHLISLMLLALGSADRLWQRTWRDGCKERIVNHTFSFLLSNFIISTGIDKKRLDDIQQMFRGDRRKEKDLGIARTRQYGVGIDVTLNAIRTMIGGAPQVLLSSHSQKERATSALLHNGEKSIGLRLRCRKKYGYIFAGLRLHSVYVYTDIDADIN</sequence>
<reference evidence="2 3" key="1">
    <citation type="submission" date="2021-06" db="EMBL/GenBank/DDBJ databases">
        <title>Caerostris extrusa draft genome.</title>
        <authorList>
            <person name="Kono N."/>
            <person name="Arakawa K."/>
        </authorList>
    </citation>
    <scope>NUCLEOTIDE SEQUENCE [LARGE SCALE GENOMIC DNA]</scope>
</reference>
<proteinExistence type="predicted"/>
<gene>
    <name evidence="2" type="ORF">CEXT_40401</name>
</gene>
<organism evidence="2 3">
    <name type="scientific">Caerostris extrusa</name>
    <name type="common">Bark spider</name>
    <name type="synonym">Caerostris bankana</name>
    <dbReference type="NCBI Taxonomy" id="172846"/>
    <lineage>
        <taxon>Eukaryota</taxon>
        <taxon>Metazoa</taxon>
        <taxon>Ecdysozoa</taxon>
        <taxon>Arthropoda</taxon>
        <taxon>Chelicerata</taxon>
        <taxon>Arachnida</taxon>
        <taxon>Araneae</taxon>
        <taxon>Araneomorphae</taxon>
        <taxon>Entelegynae</taxon>
        <taxon>Araneoidea</taxon>
        <taxon>Araneidae</taxon>
        <taxon>Caerostris</taxon>
    </lineage>
</organism>
<feature type="signal peptide" evidence="1">
    <location>
        <begin position="1"/>
        <end position="28"/>
    </location>
</feature>
<evidence type="ECO:0000313" key="3">
    <source>
        <dbReference type="Proteomes" id="UP001054945"/>
    </source>
</evidence>
<dbReference type="AlphaFoldDB" id="A0AAV4Y7F9"/>
<feature type="chain" id="PRO_5043618688" evidence="1">
    <location>
        <begin position="29"/>
        <end position="169"/>
    </location>
</feature>
<dbReference type="Proteomes" id="UP001054945">
    <property type="component" value="Unassembled WGS sequence"/>
</dbReference>
<comment type="caution">
    <text evidence="2">The sequence shown here is derived from an EMBL/GenBank/DDBJ whole genome shotgun (WGS) entry which is preliminary data.</text>
</comment>